<evidence type="ECO:0000259" key="12">
    <source>
        <dbReference type="SMART" id="SM00810"/>
    </source>
</evidence>
<evidence type="ECO:0000256" key="9">
    <source>
        <dbReference type="RuleBase" id="RU361134"/>
    </source>
</evidence>
<dbReference type="Gene3D" id="3.20.20.80">
    <property type="entry name" value="Glycosidases"/>
    <property type="match status" value="1"/>
</dbReference>
<dbReference type="PANTHER" id="PTHR43447">
    <property type="entry name" value="ALPHA-AMYLASE"/>
    <property type="match status" value="1"/>
</dbReference>
<evidence type="ECO:0000256" key="6">
    <source>
        <dbReference type="ARBA" id="ARBA00023277"/>
    </source>
</evidence>
<sequence>METYADPWSNSQCETLPEDSALEPDGSHVSGGPMGSREVLLQGFNWECAHRKEPAWYRVLASRAPEMKAAGITAVWLAPPSASVSLEGYLPGEYECLSSSYGSETDLRQCIKVLHAHSIKALADVVLNHRCAGRQDSQGRWNQYTGRYAWDEGCVCCGDEQYGGTGHPKEGSSFGAAPNVDHSNGRVRKDIKQWLSWLRSDVGFDGWRFDFVKGYPGRYVMEYIEASYPEMAVGEFWDDCAYTDSKLEYNQDAHRQRIIDWCDATGGAAAAFDFTTKAVLQEAVANKEYWRLRDPHGRPAGVLGWWPSRAVTFLDNHDTGSTQAHWPFPAQYLHQGYAYILTHPGTPCIFLDHLWTDGMLKPSLWRRLRSLLQVQALQGGASLSSGSLLQPLRNTIYDLIKLRRRLEIHADSQVEIREASDQLYAATVDDKLAVKLGAAKWEPSKAGINVGQKAWLLAVNGPGFMVWAAHF</sequence>
<evidence type="ECO:0000313" key="13">
    <source>
        <dbReference type="EMBL" id="CAK0785847.1"/>
    </source>
</evidence>
<dbReference type="EMBL" id="CAUYUE010000013">
    <property type="protein sequence ID" value="CAK0785847.1"/>
    <property type="molecule type" value="Genomic_DNA"/>
</dbReference>
<dbReference type="InterPro" id="IPR013780">
    <property type="entry name" value="Glyco_hydro_b"/>
</dbReference>
<keyword evidence="14" id="KW-1185">Reference proteome</keyword>
<dbReference type="Pfam" id="PF00128">
    <property type="entry name" value="Alpha-amylase"/>
    <property type="match status" value="1"/>
</dbReference>
<dbReference type="EC" id="3.2.1.1" evidence="4 9"/>
<accession>A0AAV1II12</accession>
<keyword evidence="7 9" id="KW-0326">Glycosidase</keyword>
<dbReference type="GO" id="GO:0005975">
    <property type="term" value="P:carbohydrate metabolic process"/>
    <property type="evidence" value="ECO:0007669"/>
    <property type="project" value="InterPro"/>
</dbReference>
<dbReference type="InterPro" id="IPR006046">
    <property type="entry name" value="Alpha_amylase"/>
</dbReference>
<evidence type="ECO:0000259" key="11">
    <source>
        <dbReference type="SMART" id="SM00642"/>
    </source>
</evidence>
<dbReference type="PRINTS" id="PR00110">
    <property type="entry name" value="ALPHAAMYLASE"/>
</dbReference>
<name>A0AAV1II12_9CHLO</name>
<keyword evidence="5 9" id="KW-0378">Hydrolase</keyword>
<dbReference type="InterPro" id="IPR012850">
    <property type="entry name" value="A-amylase_bs_C"/>
</dbReference>
<evidence type="ECO:0000256" key="3">
    <source>
        <dbReference type="ARBA" id="ARBA00008061"/>
    </source>
</evidence>
<dbReference type="InterPro" id="IPR017853">
    <property type="entry name" value="GH"/>
</dbReference>
<dbReference type="Gene3D" id="2.60.40.1180">
    <property type="entry name" value="Golgi alpha-mannosidase II"/>
    <property type="match status" value="1"/>
</dbReference>
<dbReference type="SUPFAM" id="SSF51445">
    <property type="entry name" value="(Trans)glycosidases"/>
    <property type="match status" value="1"/>
</dbReference>
<comment type="caution">
    <text evidence="13">The sequence shown here is derived from an EMBL/GenBank/DDBJ whole genome shotgun (WGS) entry which is preliminary data.</text>
</comment>
<dbReference type="GO" id="GO:0004556">
    <property type="term" value="F:alpha-amylase activity"/>
    <property type="evidence" value="ECO:0007669"/>
    <property type="project" value="UniProtKB-UniRule"/>
</dbReference>
<comment type="similarity">
    <text evidence="3 8">Belongs to the glycosyl hydrolase 13 family.</text>
</comment>
<feature type="domain" description="Glycosyl hydrolase family 13 catalytic" evidence="11">
    <location>
        <begin position="38"/>
        <end position="375"/>
    </location>
</feature>
<evidence type="ECO:0000256" key="1">
    <source>
        <dbReference type="ARBA" id="ARBA00000548"/>
    </source>
</evidence>
<reference evidence="13 14" key="1">
    <citation type="submission" date="2023-10" db="EMBL/GenBank/DDBJ databases">
        <authorList>
            <person name="Maclean D."/>
            <person name="Macfadyen A."/>
        </authorList>
    </citation>
    <scope>NUCLEOTIDE SEQUENCE [LARGE SCALE GENOMIC DNA]</scope>
</reference>
<keyword evidence="6 9" id="KW-0119">Carbohydrate metabolism</keyword>
<comment type="cofactor">
    <cofactor evidence="2">
        <name>Ca(2+)</name>
        <dbReference type="ChEBI" id="CHEBI:29108"/>
    </cofactor>
</comment>
<dbReference type="Pfam" id="PF07821">
    <property type="entry name" value="Alpha-amyl_C2"/>
    <property type="match status" value="1"/>
</dbReference>
<proteinExistence type="inferred from homology"/>
<evidence type="ECO:0000313" key="14">
    <source>
        <dbReference type="Proteomes" id="UP001314263"/>
    </source>
</evidence>
<dbReference type="SUPFAM" id="SSF51011">
    <property type="entry name" value="Glycosyl hydrolase domain"/>
    <property type="match status" value="1"/>
</dbReference>
<evidence type="ECO:0000256" key="8">
    <source>
        <dbReference type="RuleBase" id="RU003615"/>
    </source>
</evidence>
<dbReference type="SMART" id="SM00810">
    <property type="entry name" value="Alpha-amyl_C2"/>
    <property type="match status" value="1"/>
</dbReference>
<evidence type="ECO:0000256" key="5">
    <source>
        <dbReference type="ARBA" id="ARBA00022801"/>
    </source>
</evidence>
<dbReference type="SMART" id="SM00642">
    <property type="entry name" value="Aamy"/>
    <property type="match status" value="1"/>
</dbReference>
<dbReference type="GO" id="GO:0005509">
    <property type="term" value="F:calcium ion binding"/>
    <property type="evidence" value="ECO:0007669"/>
    <property type="project" value="InterPro"/>
</dbReference>
<dbReference type="AlphaFoldDB" id="A0AAV1II12"/>
<feature type="region of interest" description="Disordered" evidence="10">
    <location>
        <begin position="1"/>
        <end position="33"/>
    </location>
</feature>
<evidence type="ECO:0000256" key="4">
    <source>
        <dbReference type="ARBA" id="ARBA00012595"/>
    </source>
</evidence>
<protein>
    <recommendedName>
        <fullName evidence="4 9">Alpha-amylase</fullName>
        <ecNumber evidence="4 9">3.2.1.1</ecNumber>
    </recommendedName>
</protein>
<evidence type="ECO:0000256" key="7">
    <source>
        <dbReference type="ARBA" id="ARBA00023295"/>
    </source>
</evidence>
<dbReference type="CDD" id="cd11314">
    <property type="entry name" value="AmyAc_arch_bac_plant_AmyA"/>
    <property type="match status" value="1"/>
</dbReference>
<dbReference type="Proteomes" id="UP001314263">
    <property type="component" value="Unassembled WGS sequence"/>
</dbReference>
<evidence type="ECO:0000256" key="10">
    <source>
        <dbReference type="SAM" id="MobiDB-lite"/>
    </source>
</evidence>
<dbReference type="InterPro" id="IPR006047">
    <property type="entry name" value="GH13_cat_dom"/>
</dbReference>
<feature type="domain" description="Alpha-amylase C-terminal beta-sheet" evidence="12">
    <location>
        <begin position="404"/>
        <end position="469"/>
    </location>
</feature>
<comment type="catalytic activity">
    <reaction evidence="1 9">
        <text>Endohydrolysis of (1-&gt;4)-alpha-D-glucosidic linkages in polysaccharides containing three or more (1-&gt;4)-alpha-linked D-glucose units.</text>
        <dbReference type="EC" id="3.2.1.1"/>
    </reaction>
</comment>
<evidence type="ECO:0000256" key="2">
    <source>
        <dbReference type="ARBA" id="ARBA00001913"/>
    </source>
</evidence>
<organism evidence="13 14">
    <name type="scientific">Coccomyxa viridis</name>
    <dbReference type="NCBI Taxonomy" id="1274662"/>
    <lineage>
        <taxon>Eukaryota</taxon>
        <taxon>Viridiplantae</taxon>
        <taxon>Chlorophyta</taxon>
        <taxon>core chlorophytes</taxon>
        <taxon>Trebouxiophyceae</taxon>
        <taxon>Trebouxiophyceae incertae sedis</taxon>
        <taxon>Coccomyxaceae</taxon>
        <taxon>Coccomyxa</taxon>
    </lineage>
</organism>
<gene>
    <name evidence="13" type="ORF">CVIRNUC_009059</name>
</gene>